<dbReference type="RefSeq" id="WP_131002764.1">
    <property type="nucleotide sequence ID" value="NZ_JBHSZR010000003.1"/>
</dbReference>
<comment type="caution">
    <text evidence="3">The sequence shown here is derived from an EMBL/GenBank/DDBJ whole genome shotgun (WGS) entry which is preliminary data.</text>
</comment>
<dbReference type="AlphaFoldDB" id="A0A4Q9GHQ4"/>
<name>A0A4Q9GHQ4_9HYPH</name>
<dbReference type="OrthoDB" id="7398962at2"/>
<evidence type="ECO:0008006" key="5">
    <source>
        <dbReference type="Google" id="ProtNLM"/>
    </source>
</evidence>
<evidence type="ECO:0000256" key="2">
    <source>
        <dbReference type="SAM" id="SignalP"/>
    </source>
</evidence>
<organism evidence="3 4">
    <name type="scientific">Hansschlegelia quercus</name>
    <dbReference type="NCBI Taxonomy" id="2528245"/>
    <lineage>
        <taxon>Bacteria</taxon>
        <taxon>Pseudomonadati</taxon>
        <taxon>Pseudomonadota</taxon>
        <taxon>Alphaproteobacteria</taxon>
        <taxon>Hyphomicrobiales</taxon>
        <taxon>Methylopilaceae</taxon>
        <taxon>Hansschlegelia</taxon>
    </lineage>
</organism>
<dbReference type="Pfam" id="PF10082">
    <property type="entry name" value="BBP2_2"/>
    <property type="match status" value="1"/>
</dbReference>
<accession>A0A4Q9GHQ4</accession>
<evidence type="ECO:0000313" key="3">
    <source>
        <dbReference type="EMBL" id="TBN53703.1"/>
    </source>
</evidence>
<evidence type="ECO:0000313" key="4">
    <source>
        <dbReference type="Proteomes" id="UP000291613"/>
    </source>
</evidence>
<proteinExistence type="predicted"/>
<evidence type="ECO:0000256" key="1">
    <source>
        <dbReference type="SAM" id="MobiDB-lite"/>
    </source>
</evidence>
<feature type="compositionally biased region" description="Polar residues" evidence="1">
    <location>
        <begin position="32"/>
        <end position="45"/>
    </location>
</feature>
<dbReference type="Proteomes" id="UP000291613">
    <property type="component" value="Unassembled WGS sequence"/>
</dbReference>
<feature type="chain" id="PRO_5020277534" description="Porin" evidence="2">
    <location>
        <begin position="21"/>
        <end position="428"/>
    </location>
</feature>
<feature type="compositionally biased region" description="Low complexity" evidence="1">
    <location>
        <begin position="49"/>
        <end position="63"/>
    </location>
</feature>
<dbReference type="InterPro" id="IPR018759">
    <property type="entry name" value="BBP2_2"/>
</dbReference>
<dbReference type="EMBL" id="SIUB01000003">
    <property type="protein sequence ID" value="TBN53703.1"/>
    <property type="molecule type" value="Genomic_DNA"/>
</dbReference>
<keyword evidence="2" id="KW-0732">Signal</keyword>
<gene>
    <name evidence="3" type="ORF">EYR15_07825</name>
</gene>
<sequence>MRIIALSAAIPLALVLGATAKADQSGRDTGSLPATTRSIIDSRPSQPVAPTGPGSASPEAPSASSHVLVPSIVQSILFDDNIYATRRNKTSDFAYVVRPDLSFAASGANYGFQANAFAERRQYFEQTRESQTNAGASLGGTYQFTPDSQLQARASYLRGHEERGSGEEAFFRTDRPTAFNQFDGAVALNNRYGPLWTSLGLAGLYVNYENPKIGGVTIDQSYRDGGISVANGRVGYVVAPLTSVFVEVAGNRRDFKEDYFSSDGYRVVGGVLLEPGPGARVKGEAWGGFMRQTYKGATLSNISSFTYGGSLSFLVTNDLTFTVEGRREAKESGLNGGVSLIESYGGGRLDYQLMPNLFVGGGVTYLVDSFKNADRRDHYWSPLASLKYVASKNITLGLEYRRLAFHTDDPLSSQFQRNVALASVTARF</sequence>
<feature type="region of interest" description="Disordered" evidence="1">
    <location>
        <begin position="23"/>
        <end position="63"/>
    </location>
</feature>
<reference evidence="3 4" key="1">
    <citation type="submission" date="2019-02" db="EMBL/GenBank/DDBJ databases">
        <title>Hansschlegelia quercus sp. nov., a novel methylotrophic bacterium from buds of oak (Quercus robur L.).</title>
        <authorList>
            <person name="Agafonova N.V."/>
            <person name="Kaparullina E.N."/>
            <person name="Grouzdev D.S."/>
            <person name="Doronina N.V."/>
        </authorList>
    </citation>
    <scope>NUCLEOTIDE SEQUENCE [LARGE SCALE GENOMIC DNA]</scope>
    <source>
        <strain evidence="3 4">Dub</strain>
    </source>
</reference>
<dbReference type="SUPFAM" id="SSF56935">
    <property type="entry name" value="Porins"/>
    <property type="match status" value="1"/>
</dbReference>
<feature type="signal peptide" evidence="2">
    <location>
        <begin position="1"/>
        <end position="20"/>
    </location>
</feature>
<keyword evidence="4" id="KW-1185">Reference proteome</keyword>
<protein>
    <recommendedName>
        <fullName evidence="5">Porin</fullName>
    </recommendedName>
</protein>